<protein>
    <submittedName>
        <fullName evidence="1">Uncharacterized protein</fullName>
    </submittedName>
</protein>
<reference evidence="1 2" key="1">
    <citation type="submission" date="2018-06" db="EMBL/GenBank/DDBJ databases">
        <title>Genomic Encyclopedia of Type Strains, Phase IV (KMG-IV): sequencing the most valuable type-strain genomes for metagenomic binning, comparative biology and taxonomic classification.</title>
        <authorList>
            <person name="Goeker M."/>
        </authorList>
    </citation>
    <scope>NUCLEOTIDE SEQUENCE [LARGE SCALE GENOMIC DNA]</scope>
    <source>
        <strain evidence="1 2">DSM 45521</strain>
    </source>
</reference>
<comment type="caution">
    <text evidence="1">The sequence shown here is derived from an EMBL/GenBank/DDBJ whole genome shotgun (WGS) entry which is preliminary data.</text>
</comment>
<sequence length="70" mass="7844">MAVVSMGHGRLSREPGILRIDLPGGAGEDTLEHIDWDAWFSKFDESSLAFLYQQEKSDGEDSTLFKLVSR</sequence>
<accession>A0A318S233</accession>
<dbReference type="AlphaFoldDB" id="A0A318S233"/>
<dbReference type="OrthoDB" id="9808866at2"/>
<keyword evidence="2" id="KW-1185">Reference proteome</keyword>
<proteinExistence type="predicted"/>
<evidence type="ECO:0000313" key="2">
    <source>
        <dbReference type="Proteomes" id="UP000247591"/>
    </source>
</evidence>
<gene>
    <name evidence="1" type="ORF">DFR67_106161</name>
</gene>
<organism evidence="1 2">
    <name type="scientific">Williamsia limnetica</name>
    <dbReference type="NCBI Taxonomy" id="882452"/>
    <lineage>
        <taxon>Bacteria</taxon>
        <taxon>Bacillati</taxon>
        <taxon>Actinomycetota</taxon>
        <taxon>Actinomycetes</taxon>
        <taxon>Mycobacteriales</taxon>
        <taxon>Nocardiaceae</taxon>
        <taxon>Williamsia</taxon>
    </lineage>
</organism>
<evidence type="ECO:0000313" key="1">
    <source>
        <dbReference type="EMBL" id="PYE17458.1"/>
    </source>
</evidence>
<name>A0A318S233_WILLI</name>
<dbReference type="RefSeq" id="WP_110469703.1">
    <property type="nucleotide sequence ID" value="NZ_QJSP01000006.1"/>
</dbReference>
<dbReference type="Proteomes" id="UP000247591">
    <property type="component" value="Unassembled WGS sequence"/>
</dbReference>
<dbReference type="EMBL" id="QJSP01000006">
    <property type="protein sequence ID" value="PYE17458.1"/>
    <property type="molecule type" value="Genomic_DNA"/>
</dbReference>